<organism evidence="1">
    <name type="scientific">Myoviridae sp. ct2AC8</name>
    <dbReference type="NCBI Taxonomy" id="2827655"/>
    <lineage>
        <taxon>Viruses</taxon>
        <taxon>Duplodnaviria</taxon>
        <taxon>Heunggongvirae</taxon>
        <taxon>Uroviricota</taxon>
        <taxon>Caudoviricetes</taxon>
    </lineage>
</organism>
<dbReference type="EMBL" id="BK032875">
    <property type="protein sequence ID" value="DAF65152.1"/>
    <property type="molecule type" value="Genomic_DNA"/>
</dbReference>
<name>A0A8S5TPV2_9CAUD</name>
<evidence type="ECO:0000313" key="1">
    <source>
        <dbReference type="EMBL" id="DAF65152.1"/>
    </source>
</evidence>
<reference evidence="1" key="1">
    <citation type="journal article" date="2021" name="Proc. Natl. Acad. Sci. U.S.A.">
        <title>A Catalog of Tens of Thousands of Viruses from Human Metagenomes Reveals Hidden Associations with Chronic Diseases.</title>
        <authorList>
            <person name="Tisza M.J."/>
            <person name="Buck C.B."/>
        </authorList>
    </citation>
    <scope>NUCLEOTIDE SEQUENCE</scope>
    <source>
        <strain evidence="1">Ct2AC8</strain>
    </source>
</reference>
<protein>
    <submittedName>
        <fullName evidence="1">43 kDa tail protein</fullName>
    </submittedName>
</protein>
<proteinExistence type="predicted"/>
<sequence>MSKAVNVSLKVNGYQISGFDDVEVGKSLYNLANMARLRFYEKDDQDLLSAKKIIKGKAEAVVYFDKQPVVSGYIYEPAPGFGAKGAAFEIVVTSPVAKYIGQSAEKGKTYYNQSAAAVLADLCPDIRLETRSSKFLPKFVTYGSEHIDGIIQKFCRKTDSVIYSGPLGQLIIDERSAEAAIAGTIATGQNVLSIGRVETNDDTIVIVGQQPLDDNISLDTAVCSKITSAGSGKKRFFYGDDISPSAINALKFWSKRVPVSIPNWFDNAGNLLELNKWYKAVDAWHGLDEPMRLCSLVFRLNKKDGYSADLTLEV</sequence>
<dbReference type="Gene3D" id="2.30.300.10">
    <property type="entry name" value="Baseplate protein-like domain - beta roll fold"/>
    <property type="match status" value="2"/>
</dbReference>
<accession>A0A8S5TPV2</accession>
<dbReference type="SUPFAM" id="SSF69279">
    <property type="entry name" value="Phage tail proteins"/>
    <property type="match status" value="2"/>
</dbReference>